<feature type="region of interest" description="Disordered" evidence="1">
    <location>
        <begin position="1"/>
        <end position="22"/>
    </location>
</feature>
<feature type="region of interest" description="Disordered" evidence="1">
    <location>
        <begin position="331"/>
        <end position="365"/>
    </location>
</feature>
<name>A0A8X7MQZ8_9BASI</name>
<dbReference type="EMBL" id="LWDE02000724">
    <property type="protein sequence ID" value="KAE8245508.1"/>
    <property type="molecule type" value="Genomic_DNA"/>
</dbReference>
<feature type="region of interest" description="Disordered" evidence="1">
    <location>
        <begin position="37"/>
        <end position="148"/>
    </location>
</feature>
<keyword evidence="3" id="KW-1185">Reference proteome</keyword>
<feature type="compositionally biased region" description="Polar residues" evidence="1">
    <location>
        <begin position="1"/>
        <end position="12"/>
    </location>
</feature>
<feature type="compositionally biased region" description="Low complexity" evidence="1">
    <location>
        <begin position="100"/>
        <end position="113"/>
    </location>
</feature>
<evidence type="ECO:0000313" key="2">
    <source>
        <dbReference type="EMBL" id="KAE8245508.1"/>
    </source>
</evidence>
<dbReference type="Proteomes" id="UP000077684">
    <property type="component" value="Unassembled WGS sequence"/>
</dbReference>
<dbReference type="AlphaFoldDB" id="A0A8X7MQZ8"/>
<gene>
    <name evidence="2" type="ORF">A4X06_0g5649</name>
</gene>
<comment type="caution">
    <text evidence="2">The sequence shown here is derived from an EMBL/GenBank/DDBJ whole genome shotgun (WGS) entry which is preliminary data.</text>
</comment>
<feature type="region of interest" description="Disordered" evidence="1">
    <location>
        <begin position="161"/>
        <end position="182"/>
    </location>
</feature>
<protein>
    <submittedName>
        <fullName evidence="2">Uncharacterized protein</fullName>
    </submittedName>
</protein>
<feature type="compositionally biased region" description="Low complexity" evidence="1">
    <location>
        <begin position="48"/>
        <end position="62"/>
    </location>
</feature>
<proteinExistence type="predicted"/>
<accession>A0A8X7MQZ8</accession>
<feature type="compositionally biased region" description="Polar residues" evidence="1">
    <location>
        <begin position="347"/>
        <end position="358"/>
    </location>
</feature>
<reference evidence="2" key="1">
    <citation type="submission" date="2016-04" db="EMBL/GenBank/DDBJ databases">
        <authorList>
            <person name="Nguyen H.D."/>
            <person name="Samba Siva P."/>
            <person name="Cullis J."/>
            <person name="Levesque C.A."/>
            <person name="Hambleton S."/>
        </authorList>
    </citation>
    <scope>NUCLEOTIDE SEQUENCE</scope>
    <source>
        <strain evidence="2">DAOMC 236426</strain>
    </source>
</reference>
<reference evidence="2" key="2">
    <citation type="journal article" date="2019" name="IMA Fungus">
        <title>Genome sequencing and comparison of five Tilletia species to identify candidate genes for the detection of regulated species infecting wheat.</title>
        <authorList>
            <person name="Nguyen H.D.T."/>
            <person name="Sultana T."/>
            <person name="Kesanakurti P."/>
            <person name="Hambleton S."/>
        </authorList>
    </citation>
    <scope>NUCLEOTIDE SEQUENCE</scope>
    <source>
        <strain evidence="2">DAOMC 236426</strain>
    </source>
</reference>
<evidence type="ECO:0000256" key="1">
    <source>
        <dbReference type="SAM" id="MobiDB-lite"/>
    </source>
</evidence>
<feature type="compositionally biased region" description="Acidic residues" evidence="1">
    <location>
        <begin position="125"/>
        <end position="147"/>
    </location>
</feature>
<evidence type="ECO:0000313" key="3">
    <source>
        <dbReference type="Proteomes" id="UP000077684"/>
    </source>
</evidence>
<sequence>MNGYSSSAQALSPVSKRTWHSHKRDQEFFELRQAIERADPIPSRGILQESRIQSASSSSGHQEPSDHGGAYTFGEEGGNAFHSGSSDYNEDIMHFDFDSGDNGSNNNSQGGPSLDIDGINAADRETDDEDESDGSSEEDMDEFGDGVEPERVLDAQRPALPEVEPEEPPIPSSTNSNLPTSTHRLSLDDLVQDSLDHYHDTCRAFMTLVAALSSFFGLGRQAAGLLLVFFATVISPLLATPGSTPPRQLATVRKQLGLVPHLVHYVVCPACERLSLVADASEECQACGEILYERAGKPVILFVYQTLTSWLSWLLQQPGIEAALQEWRDEPPSTTMRDVYDGRHGSPSATSTVGHSPTTPSPFLRRSVSTGSLLFALNTPRGTRQERS</sequence>
<feature type="compositionally biased region" description="Low complexity" evidence="1">
    <location>
        <begin position="172"/>
        <end position="182"/>
    </location>
</feature>
<organism evidence="2 3">
    <name type="scientific">Tilletia controversa</name>
    <name type="common">dwarf bunt fungus</name>
    <dbReference type="NCBI Taxonomy" id="13291"/>
    <lineage>
        <taxon>Eukaryota</taxon>
        <taxon>Fungi</taxon>
        <taxon>Dikarya</taxon>
        <taxon>Basidiomycota</taxon>
        <taxon>Ustilaginomycotina</taxon>
        <taxon>Exobasidiomycetes</taxon>
        <taxon>Tilletiales</taxon>
        <taxon>Tilletiaceae</taxon>
        <taxon>Tilletia</taxon>
    </lineage>
</organism>